<dbReference type="EMBL" id="JRES01000614">
    <property type="protein sequence ID" value="KNC29854.1"/>
    <property type="molecule type" value="Genomic_DNA"/>
</dbReference>
<sequence>MQFNISCLSHVNSDVREPALYITAKNGQKYILGRFSEGLQRTFVEKK</sequence>
<organism evidence="2 3">
    <name type="scientific">Lucilia cuprina</name>
    <name type="common">Green bottle fly</name>
    <name type="synonym">Australian sheep blowfly</name>
    <dbReference type="NCBI Taxonomy" id="7375"/>
    <lineage>
        <taxon>Eukaryota</taxon>
        <taxon>Metazoa</taxon>
        <taxon>Ecdysozoa</taxon>
        <taxon>Arthropoda</taxon>
        <taxon>Hexapoda</taxon>
        <taxon>Insecta</taxon>
        <taxon>Pterygota</taxon>
        <taxon>Neoptera</taxon>
        <taxon>Endopterygota</taxon>
        <taxon>Diptera</taxon>
        <taxon>Brachycera</taxon>
        <taxon>Muscomorpha</taxon>
        <taxon>Oestroidea</taxon>
        <taxon>Calliphoridae</taxon>
        <taxon>Luciliinae</taxon>
        <taxon>Lucilia</taxon>
    </lineage>
</organism>
<dbReference type="GO" id="GO:0008033">
    <property type="term" value="P:tRNA processing"/>
    <property type="evidence" value="ECO:0007669"/>
    <property type="project" value="UniProtKB-KW"/>
</dbReference>
<gene>
    <name evidence="2" type="ORF">FF38_11595</name>
</gene>
<feature type="non-terminal residue" evidence="2">
    <location>
        <position position="47"/>
    </location>
</feature>
<feature type="domain" description="tRNase Z endonuclease" evidence="1">
    <location>
        <begin position="7"/>
        <end position="47"/>
    </location>
</feature>
<dbReference type="GO" id="GO:0016787">
    <property type="term" value="F:hydrolase activity"/>
    <property type="evidence" value="ECO:0007669"/>
    <property type="project" value="UniProtKB-KW"/>
</dbReference>
<comment type="caution">
    <text evidence="2">The sequence shown here is derived from an EMBL/GenBank/DDBJ whole genome shotgun (WGS) entry which is preliminary data.</text>
</comment>
<dbReference type="GO" id="GO:0004519">
    <property type="term" value="F:endonuclease activity"/>
    <property type="evidence" value="ECO:0007669"/>
    <property type="project" value="UniProtKB-KW"/>
</dbReference>
<name>A0A0L0CEE9_LUCCU</name>
<dbReference type="Proteomes" id="UP000037069">
    <property type="component" value="Unassembled WGS sequence"/>
</dbReference>
<proteinExistence type="predicted"/>
<protein>
    <recommendedName>
        <fullName evidence="1">tRNase Z endonuclease domain-containing protein</fullName>
    </recommendedName>
</protein>
<evidence type="ECO:0000313" key="3">
    <source>
        <dbReference type="Proteomes" id="UP000037069"/>
    </source>
</evidence>
<dbReference type="AlphaFoldDB" id="A0A0L0CEE9"/>
<dbReference type="Pfam" id="PF13691">
    <property type="entry name" value="Lactamase_B_4"/>
    <property type="match status" value="1"/>
</dbReference>
<reference evidence="2 3" key="1">
    <citation type="journal article" date="2015" name="Nat. Commun.">
        <title>Lucilia cuprina genome unlocks parasitic fly biology to underpin future interventions.</title>
        <authorList>
            <person name="Anstead C.A."/>
            <person name="Korhonen P.K."/>
            <person name="Young N.D."/>
            <person name="Hall R.S."/>
            <person name="Jex A.R."/>
            <person name="Murali S.C."/>
            <person name="Hughes D.S."/>
            <person name="Lee S.F."/>
            <person name="Perry T."/>
            <person name="Stroehlein A.J."/>
            <person name="Ansell B.R."/>
            <person name="Breugelmans B."/>
            <person name="Hofmann A."/>
            <person name="Qu J."/>
            <person name="Dugan S."/>
            <person name="Lee S.L."/>
            <person name="Chao H."/>
            <person name="Dinh H."/>
            <person name="Han Y."/>
            <person name="Doddapaneni H.V."/>
            <person name="Worley K.C."/>
            <person name="Muzny D.M."/>
            <person name="Ioannidis P."/>
            <person name="Waterhouse R.M."/>
            <person name="Zdobnov E.M."/>
            <person name="James P.J."/>
            <person name="Bagnall N.H."/>
            <person name="Kotze A.C."/>
            <person name="Gibbs R.A."/>
            <person name="Richards S."/>
            <person name="Batterham P."/>
            <person name="Gasser R.B."/>
        </authorList>
    </citation>
    <scope>NUCLEOTIDE SEQUENCE [LARGE SCALE GENOMIC DNA]</scope>
    <source>
        <strain evidence="2 3">LS</strain>
        <tissue evidence="2">Full body</tissue>
    </source>
</reference>
<dbReference type="InterPro" id="IPR027794">
    <property type="entry name" value="tRNase_Z_dom"/>
</dbReference>
<accession>A0A0L0CEE9</accession>
<evidence type="ECO:0000313" key="2">
    <source>
        <dbReference type="EMBL" id="KNC29854.1"/>
    </source>
</evidence>
<evidence type="ECO:0000259" key="1">
    <source>
        <dbReference type="Pfam" id="PF13691"/>
    </source>
</evidence>
<dbReference type="GO" id="GO:0046872">
    <property type="term" value="F:metal ion binding"/>
    <property type="evidence" value="ECO:0007669"/>
    <property type="project" value="UniProtKB-KW"/>
</dbReference>
<keyword evidence="3" id="KW-1185">Reference proteome</keyword>